<protein>
    <submittedName>
        <fullName evidence="2">Uncharacterized protein</fullName>
    </submittedName>
</protein>
<dbReference type="EMBL" id="KQ981091">
    <property type="protein sequence ID" value="KYN09546.1"/>
    <property type="molecule type" value="Genomic_DNA"/>
</dbReference>
<reference evidence="2 3" key="1">
    <citation type="submission" date="2015-09" db="EMBL/GenBank/DDBJ databases">
        <title>Trachymyrmex cornetzi WGS genome.</title>
        <authorList>
            <person name="Nygaard S."/>
            <person name="Hu H."/>
            <person name="Boomsma J."/>
            <person name="Zhang G."/>
        </authorList>
    </citation>
    <scope>NUCLEOTIDE SEQUENCE [LARGE SCALE GENOMIC DNA]</scope>
    <source>
        <strain evidence="2">Tcor2-1</strain>
        <tissue evidence="2">Whole body</tissue>
    </source>
</reference>
<dbReference type="Proteomes" id="UP000078492">
    <property type="component" value="Unassembled WGS sequence"/>
</dbReference>
<evidence type="ECO:0000256" key="1">
    <source>
        <dbReference type="SAM" id="MobiDB-lite"/>
    </source>
</evidence>
<evidence type="ECO:0000313" key="2">
    <source>
        <dbReference type="EMBL" id="KYN09546.1"/>
    </source>
</evidence>
<name>A0A151IS85_9HYME</name>
<keyword evidence="3" id="KW-1185">Reference proteome</keyword>
<dbReference type="STRING" id="471704.A0A151IS85"/>
<organism evidence="2 3">
    <name type="scientific">Trachymyrmex cornetzi</name>
    <dbReference type="NCBI Taxonomy" id="471704"/>
    <lineage>
        <taxon>Eukaryota</taxon>
        <taxon>Metazoa</taxon>
        <taxon>Ecdysozoa</taxon>
        <taxon>Arthropoda</taxon>
        <taxon>Hexapoda</taxon>
        <taxon>Insecta</taxon>
        <taxon>Pterygota</taxon>
        <taxon>Neoptera</taxon>
        <taxon>Endopterygota</taxon>
        <taxon>Hymenoptera</taxon>
        <taxon>Apocrita</taxon>
        <taxon>Aculeata</taxon>
        <taxon>Formicoidea</taxon>
        <taxon>Formicidae</taxon>
        <taxon>Myrmicinae</taxon>
        <taxon>Trachymyrmex</taxon>
    </lineage>
</organism>
<feature type="region of interest" description="Disordered" evidence="1">
    <location>
        <begin position="51"/>
        <end position="76"/>
    </location>
</feature>
<gene>
    <name evidence="2" type="ORF">ALC57_18333</name>
</gene>
<evidence type="ECO:0000313" key="3">
    <source>
        <dbReference type="Proteomes" id="UP000078492"/>
    </source>
</evidence>
<sequence>MASLMKYVVNNMNQKPSYCFAEESLMPENCYKATSTEEKYEVPLVSSGPTLPHYDSQYQQQPVRPPPGFQPLDEQRIPSNASTRSFQSSYSFANPSNASNTKASVFSDAQAATNPFLNDEQFIPNDVVEELYITIWNENKKLHTGVNEILCDMLKYLSLSLKDQIQLNKILKIVKKILLEQKDDRSTVVKTPTASNLTTRTTLNDADSAQKVSYNLNNEIAANQEPNVNISSMSNPFRINVDDRLQNNTTFPYGSDSFSFKIGNLSQSDELNPRMQISPSIASPTPSMFINHITSTFLPKANQDNENVPLTPVSPAAPTNTNFFNNFSEVNNMNTQFPAMFKDTNPFKFSMTDVPGTQVPETQTERTVNNYDTGISYLSTKNLQSNVLKTETANIHAKNNGFMSVGNLGHVNESYTSKIVYESGPVMYNTQKKQTDVNINTNVRQNAYSSDFDNIQNAQSNKKLVFQVSAKNIASLHTQHNNNIINNNTRDNSQSDERYITRPFVQNRNFNPFLFRKIDLVKGVTFIFHFEQDGWILTNEFVEVFTNFKLFSHLLTKIEMLNIKITFKEILRSQYPSQFSQLDRYPLNVPRDSKEHILSIHLISLQTALALLHKLKIVSRDQIDNAFKKNEFSDDSVLRTLWVNIKNECKILIYLNLLMDLK</sequence>
<dbReference type="AlphaFoldDB" id="A0A151IS85"/>
<accession>A0A151IS85</accession>
<proteinExistence type="predicted"/>